<evidence type="ECO:0000313" key="6">
    <source>
        <dbReference type="Proteomes" id="UP000004198"/>
    </source>
</evidence>
<dbReference type="Gene3D" id="3.40.50.300">
    <property type="entry name" value="P-loop containing nucleotide triphosphate hydrolases"/>
    <property type="match status" value="1"/>
</dbReference>
<protein>
    <recommendedName>
        <fullName evidence="3">Nuclease SbcCD subunit C</fullName>
    </recommendedName>
</protein>
<evidence type="ECO:0000313" key="5">
    <source>
        <dbReference type="EMBL" id="EET88785.1"/>
    </source>
</evidence>
<comment type="subunit">
    <text evidence="2">Heterodimer of SbcC and SbcD.</text>
</comment>
<dbReference type="OrthoDB" id="7029750at2"/>
<dbReference type="Pfam" id="PF13476">
    <property type="entry name" value="AAA_23"/>
    <property type="match status" value="1"/>
</dbReference>
<evidence type="ECO:0000259" key="4">
    <source>
        <dbReference type="Pfam" id="PF13476"/>
    </source>
</evidence>
<dbReference type="AlphaFoldDB" id="C6PPQ5"/>
<sequence>MIISSVIIENFRGVEGKKTFEFENRNFILLSASNGKGKTTVIDAIEWCLTGDIGRLSSSYDIRSTNNEEKKKKC</sequence>
<comment type="caution">
    <text evidence="5">The sequence shown here is derived from an EMBL/GenBank/DDBJ whole genome shotgun (WGS) entry which is preliminary data.</text>
</comment>
<feature type="domain" description="Rad50/SbcC-type AAA" evidence="4">
    <location>
        <begin position="6"/>
        <end position="62"/>
    </location>
</feature>
<accession>C6PPQ5</accession>
<dbReference type="EMBL" id="ACVI01000008">
    <property type="protein sequence ID" value="EET88785.1"/>
    <property type="molecule type" value="Genomic_DNA"/>
</dbReference>
<evidence type="ECO:0000256" key="2">
    <source>
        <dbReference type="ARBA" id="ARBA00011322"/>
    </source>
</evidence>
<dbReference type="SUPFAM" id="SSF52540">
    <property type="entry name" value="P-loop containing nucleoside triphosphate hydrolases"/>
    <property type="match status" value="1"/>
</dbReference>
<gene>
    <name evidence="5" type="ORF">CcarbDRAFT_0772</name>
</gene>
<name>C6PPQ5_9CLOT</name>
<keyword evidence="6" id="KW-1185">Reference proteome</keyword>
<reference evidence="5 6" key="1">
    <citation type="submission" date="2009-06" db="EMBL/GenBank/DDBJ databases">
        <title>The draft genome of Clostridium carboxidivorans P7.</title>
        <authorList>
            <consortium name="US DOE Joint Genome Institute (JGI-PGF)"/>
            <person name="Lucas S."/>
            <person name="Copeland A."/>
            <person name="Lapidus A."/>
            <person name="Glavina del Rio T."/>
            <person name="Tice H."/>
            <person name="Bruce D."/>
            <person name="Goodwin L."/>
            <person name="Pitluck S."/>
            <person name="Larimer F."/>
            <person name="Land M.L."/>
            <person name="Hauser L."/>
            <person name="Hemme C.L."/>
        </authorList>
    </citation>
    <scope>NUCLEOTIDE SEQUENCE [LARGE SCALE GENOMIC DNA]</scope>
    <source>
        <strain evidence="5 6">P7</strain>
    </source>
</reference>
<dbReference type="InterPro" id="IPR038729">
    <property type="entry name" value="Rad50/SbcC_AAA"/>
</dbReference>
<dbReference type="InterPro" id="IPR027417">
    <property type="entry name" value="P-loop_NTPase"/>
</dbReference>
<dbReference type="PANTHER" id="PTHR32114:SF2">
    <property type="entry name" value="ABC TRANSPORTER ABCH.3"/>
    <property type="match status" value="1"/>
</dbReference>
<dbReference type="RefSeq" id="WP_007059657.1">
    <property type="nucleotide sequence ID" value="NZ_ACVI01000008.1"/>
</dbReference>
<dbReference type="Proteomes" id="UP000004198">
    <property type="component" value="Unassembled WGS sequence"/>
</dbReference>
<evidence type="ECO:0000256" key="1">
    <source>
        <dbReference type="ARBA" id="ARBA00006930"/>
    </source>
</evidence>
<organism evidence="5 6">
    <name type="scientific">Clostridium carboxidivorans P7</name>
    <dbReference type="NCBI Taxonomy" id="536227"/>
    <lineage>
        <taxon>Bacteria</taxon>
        <taxon>Bacillati</taxon>
        <taxon>Bacillota</taxon>
        <taxon>Clostridia</taxon>
        <taxon>Eubacteriales</taxon>
        <taxon>Clostridiaceae</taxon>
        <taxon>Clostridium</taxon>
    </lineage>
</organism>
<evidence type="ECO:0000256" key="3">
    <source>
        <dbReference type="ARBA" id="ARBA00013368"/>
    </source>
</evidence>
<dbReference type="GO" id="GO:0006302">
    <property type="term" value="P:double-strand break repair"/>
    <property type="evidence" value="ECO:0007669"/>
    <property type="project" value="InterPro"/>
</dbReference>
<dbReference type="PANTHER" id="PTHR32114">
    <property type="entry name" value="ABC TRANSPORTER ABCH.3"/>
    <property type="match status" value="1"/>
</dbReference>
<proteinExistence type="inferred from homology"/>
<comment type="similarity">
    <text evidence="1">Belongs to the SMC family. SbcC subfamily.</text>
</comment>
<dbReference type="GO" id="GO:0016887">
    <property type="term" value="F:ATP hydrolysis activity"/>
    <property type="evidence" value="ECO:0007669"/>
    <property type="project" value="InterPro"/>
</dbReference>
<dbReference type="eggNOG" id="COG0419">
    <property type="taxonomic scope" value="Bacteria"/>
</dbReference>